<reference evidence="17" key="1">
    <citation type="submission" date="2021-12" db="EMBL/GenBank/DDBJ databases">
        <title>Prjna785345.</title>
        <authorList>
            <person name="Rujirawat T."/>
            <person name="Krajaejun T."/>
        </authorList>
    </citation>
    <scope>NUCLEOTIDE SEQUENCE</scope>
    <source>
        <strain evidence="17">Pi057C3</strain>
    </source>
</reference>
<dbReference type="SFLD" id="SFLDG00002">
    <property type="entry name" value="C1.7:_P-type_atpase_like"/>
    <property type="match status" value="1"/>
</dbReference>
<evidence type="ECO:0000313" key="18">
    <source>
        <dbReference type="Proteomes" id="UP001209570"/>
    </source>
</evidence>
<dbReference type="InterPro" id="IPR059000">
    <property type="entry name" value="ATPase_P-type_domA"/>
</dbReference>
<keyword evidence="4 14" id="KW-0812">Transmembrane</keyword>
<feature type="compositionally biased region" description="Acidic residues" evidence="13">
    <location>
        <begin position="1262"/>
        <end position="1273"/>
    </location>
</feature>
<evidence type="ECO:0000256" key="10">
    <source>
        <dbReference type="ARBA" id="ARBA00022989"/>
    </source>
</evidence>
<comment type="catalytic activity">
    <reaction evidence="12">
        <text>ATP + H2O = ADP + phosphate + H(+)</text>
        <dbReference type="Rhea" id="RHEA:13065"/>
        <dbReference type="ChEBI" id="CHEBI:15377"/>
        <dbReference type="ChEBI" id="CHEBI:15378"/>
        <dbReference type="ChEBI" id="CHEBI:30616"/>
        <dbReference type="ChEBI" id="CHEBI:43474"/>
        <dbReference type="ChEBI" id="CHEBI:456216"/>
    </reaction>
</comment>
<dbReference type="Gene3D" id="1.20.1110.10">
    <property type="entry name" value="Calcium-transporting ATPase, transmembrane domain"/>
    <property type="match status" value="1"/>
</dbReference>
<evidence type="ECO:0000259" key="15">
    <source>
        <dbReference type="Pfam" id="PF00122"/>
    </source>
</evidence>
<evidence type="ECO:0000256" key="8">
    <source>
        <dbReference type="ARBA" id="ARBA00022842"/>
    </source>
</evidence>
<keyword evidence="8" id="KW-0460">Magnesium</keyword>
<feature type="region of interest" description="Disordered" evidence="13">
    <location>
        <begin position="1"/>
        <end position="41"/>
    </location>
</feature>
<keyword evidence="7" id="KW-0067">ATP-binding</keyword>
<organism evidence="17 18">
    <name type="scientific">Pythium insidiosum</name>
    <name type="common">Pythiosis disease agent</name>
    <dbReference type="NCBI Taxonomy" id="114742"/>
    <lineage>
        <taxon>Eukaryota</taxon>
        <taxon>Sar</taxon>
        <taxon>Stramenopiles</taxon>
        <taxon>Oomycota</taxon>
        <taxon>Peronosporomycetes</taxon>
        <taxon>Pythiales</taxon>
        <taxon>Pythiaceae</taxon>
        <taxon>Pythium</taxon>
    </lineage>
</organism>
<proteinExistence type="inferred from homology"/>
<dbReference type="GO" id="GO:0005524">
    <property type="term" value="F:ATP binding"/>
    <property type="evidence" value="ECO:0007669"/>
    <property type="project" value="UniProtKB-KW"/>
</dbReference>
<feature type="region of interest" description="Disordered" evidence="13">
    <location>
        <begin position="1213"/>
        <end position="1283"/>
    </location>
</feature>
<dbReference type="Pfam" id="PF00122">
    <property type="entry name" value="E1-E2_ATPase"/>
    <property type="match status" value="1"/>
</dbReference>
<dbReference type="Gene3D" id="2.70.150.10">
    <property type="entry name" value="Calcium-transporting ATPase, cytoplasmic transduction domain A"/>
    <property type="match status" value="1"/>
</dbReference>
<dbReference type="InterPro" id="IPR008250">
    <property type="entry name" value="ATPase_P-typ_transduc_dom_A_sf"/>
</dbReference>
<evidence type="ECO:0000256" key="7">
    <source>
        <dbReference type="ARBA" id="ARBA00022840"/>
    </source>
</evidence>
<dbReference type="GO" id="GO:0140358">
    <property type="term" value="F:P-type transmembrane transporter activity"/>
    <property type="evidence" value="ECO:0007669"/>
    <property type="project" value="InterPro"/>
</dbReference>
<dbReference type="GO" id="GO:0016887">
    <property type="term" value="F:ATP hydrolysis activity"/>
    <property type="evidence" value="ECO:0007669"/>
    <property type="project" value="InterPro"/>
</dbReference>
<accession>A0AAD5LAY7</accession>
<evidence type="ECO:0000256" key="6">
    <source>
        <dbReference type="ARBA" id="ARBA00022741"/>
    </source>
</evidence>
<feature type="domain" description="Cation-transporting P-type ATPase N-terminal" evidence="16">
    <location>
        <begin position="192"/>
        <end position="238"/>
    </location>
</feature>
<dbReference type="Gene3D" id="3.40.50.1000">
    <property type="entry name" value="HAD superfamily/HAD-like"/>
    <property type="match status" value="2"/>
</dbReference>
<dbReference type="SFLD" id="SFLDF00027">
    <property type="entry name" value="p-type_atpase"/>
    <property type="match status" value="1"/>
</dbReference>
<dbReference type="SFLD" id="SFLDS00003">
    <property type="entry name" value="Haloacid_Dehalogenase"/>
    <property type="match status" value="1"/>
</dbReference>
<dbReference type="EMBL" id="JAKCXM010000378">
    <property type="protein sequence ID" value="KAJ0394872.1"/>
    <property type="molecule type" value="Genomic_DNA"/>
</dbReference>
<evidence type="ECO:0000256" key="4">
    <source>
        <dbReference type="ARBA" id="ARBA00022692"/>
    </source>
</evidence>
<name>A0AAD5LAY7_PYTIN</name>
<dbReference type="Pfam" id="PF00690">
    <property type="entry name" value="Cation_ATPase_N"/>
    <property type="match status" value="1"/>
</dbReference>
<gene>
    <name evidence="17" type="ORF">P43SY_003276</name>
</gene>
<dbReference type="GO" id="GO:0046872">
    <property type="term" value="F:metal ion binding"/>
    <property type="evidence" value="ECO:0007669"/>
    <property type="project" value="UniProtKB-KW"/>
</dbReference>
<feature type="transmembrane region" description="Helical" evidence="14">
    <location>
        <begin position="963"/>
        <end position="983"/>
    </location>
</feature>
<keyword evidence="3" id="KW-0597">Phosphoprotein</keyword>
<feature type="domain" description="P-type ATPase A" evidence="15">
    <location>
        <begin position="281"/>
        <end position="399"/>
    </location>
</feature>
<dbReference type="InterPro" id="IPR044492">
    <property type="entry name" value="P_typ_ATPase_HD_dom"/>
</dbReference>
<evidence type="ECO:0000256" key="11">
    <source>
        <dbReference type="ARBA" id="ARBA00023136"/>
    </source>
</evidence>
<feature type="compositionally biased region" description="Low complexity" evidence="13">
    <location>
        <begin position="1242"/>
        <end position="1253"/>
    </location>
</feature>
<protein>
    <recommendedName>
        <fullName evidence="19">Cation-transporting ATPase</fullName>
    </recommendedName>
</protein>
<evidence type="ECO:0008006" key="19">
    <source>
        <dbReference type="Google" id="ProtNLM"/>
    </source>
</evidence>
<feature type="compositionally biased region" description="Low complexity" evidence="13">
    <location>
        <begin position="1213"/>
        <end position="1230"/>
    </location>
</feature>
<keyword evidence="10 14" id="KW-1133">Transmembrane helix</keyword>
<comment type="similarity">
    <text evidence="2">Belongs to the cation transport ATPase (P-type) (TC 3.A.3) family. Type V subfamily.</text>
</comment>
<dbReference type="PANTHER" id="PTHR45630">
    <property type="entry name" value="CATION-TRANSPORTING ATPASE-RELATED"/>
    <property type="match status" value="1"/>
</dbReference>
<feature type="transmembrane region" description="Helical" evidence="14">
    <location>
        <begin position="1104"/>
        <end position="1123"/>
    </location>
</feature>
<dbReference type="PRINTS" id="PR00119">
    <property type="entry name" value="CATATPASE"/>
</dbReference>
<dbReference type="Proteomes" id="UP001209570">
    <property type="component" value="Unassembled WGS sequence"/>
</dbReference>
<dbReference type="InterPro" id="IPR023214">
    <property type="entry name" value="HAD_sf"/>
</dbReference>
<evidence type="ECO:0000259" key="16">
    <source>
        <dbReference type="Pfam" id="PF00690"/>
    </source>
</evidence>
<keyword evidence="6" id="KW-0547">Nucleotide-binding</keyword>
<dbReference type="InterPro" id="IPR023299">
    <property type="entry name" value="ATPase_P-typ_cyto_dom_N"/>
</dbReference>
<evidence type="ECO:0000256" key="12">
    <source>
        <dbReference type="ARBA" id="ARBA00049360"/>
    </source>
</evidence>
<dbReference type="Gene3D" id="3.40.1110.10">
    <property type="entry name" value="Calcium-transporting ATPase, cytoplasmic domain N"/>
    <property type="match status" value="1"/>
</dbReference>
<dbReference type="InterPro" id="IPR023298">
    <property type="entry name" value="ATPase_P-typ_TM_dom_sf"/>
</dbReference>
<dbReference type="NCBIfam" id="TIGR01494">
    <property type="entry name" value="ATPase_P-type"/>
    <property type="match status" value="1"/>
</dbReference>
<dbReference type="InterPro" id="IPR004014">
    <property type="entry name" value="ATPase_P-typ_cation-transptr_N"/>
</dbReference>
<feature type="transmembrane region" description="Helical" evidence="14">
    <location>
        <begin position="223"/>
        <end position="240"/>
    </location>
</feature>
<evidence type="ECO:0000256" key="2">
    <source>
        <dbReference type="ARBA" id="ARBA00006000"/>
    </source>
</evidence>
<evidence type="ECO:0000313" key="17">
    <source>
        <dbReference type="EMBL" id="KAJ0394872.1"/>
    </source>
</evidence>
<dbReference type="InterPro" id="IPR001757">
    <property type="entry name" value="P_typ_ATPase"/>
</dbReference>
<dbReference type="GO" id="GO:0016020">
    <property type="term" value="C:membrane"/>
    <property type="evidence" value="ECO:0007669"/>
    <property type="project" value="UniProtKB-SubCell"/>
</dbReference>
<evidence type="ECO:0000256" key="5">
    <source>
        <dbReference type="ARBA" id="ARBA00022723"/>
    </source>
</evidence>
<evidence type="ECO:0000256" key="3">
    <source>
        <dbReference type="ARBA" id="ARBA00022553"/>
    </source>
</evidence>
<evidence type="ECO:0000256" key="13">
    <source>
        <dbReference type="SAM" id="MobiDB-lite"/>
    </source>
</evidence>
<dbReference type="SUPFAM" id="SSF56784">
    <property type="entry name" value="HAD-like"/>
    <property type="match status" value="1"/>
</dbReference>
<feature type="transmembrane region" description="Helical" evidence="14">
    <location>
        <begin position="1151"/>
        <end position="1175"/>
    </location>
</feature>
<comment type="subcellular location">
    <subcellularLocation>
        <location evidence="1">Membrane</location>
        <topology evidence="1">Multi-pass membrane protein</topology>
    </subcellularLocation>
</comment>
<dbReference type="PANTHER" id="PTHR45630:SF8">
    <property type="entry name" value="CATION-TRANSPORTING ATPASE"/>
    <property type="match status" value="1"/>
</dbReference>
<comment type="caution">
    <text evidence="17">The sequence shown here is derived from an EMBL/GenBank/DDBJ whole genome shotgun (WGS) entry which is preliminary data.</text>
</comment>
<feature type="compositionally biased region" description="Low complexity" evidence="13">
    <location>
        <begin position="8"/>
        <end position="41"/>
    </location>
</feature>
<keyword evidence="5" id="KW-0479">Metal-binding</keyword>
<dbReference type="GO" id="GO:0019829">
    <property type="term" value="F:ATPase-coupled monoatomic cation transmembrane transporter activity"/>
    <property type="evidence" value="ECO:0007669"/>
    <property type="project" value="TreeGrafter"/>
</dbReference>
<feature type="transmembrane region" description="Helical" evidence="14">
    <location>
        <begin position="70"/>
        <end position="92"/>
    </location>
</feature>
<dbReference type="InterPro" id="IPR006544">
    <property type="entry name" value="P-type_TPase_V"/>
</dbReference>
<evidence type="ECO:0000256" key="9">
    <source>
        <dbReference type="ARBA" id="ARBA00022967"/>
    </source>
</evidence>
<evidence type="ECO:0000256" key="14">
    <source>
        <dbReference type="SAM" id="Phobius"/>
    </source>
</evidence>
<dbReference type="SUPFAM" id="SSF81665">
    <property type="entry name" value="Calcium ATPase, transmembrane domain M"/>
    <property type="match status" value="1"/>
</dbReference>
<feature type="transmembrane region" description="Helical" evidence="14">
    <location>
        <begin position="995"/>
        <end position="1019"/>
    </location>
</feature>
<keyword evidence="18" id="KW-1185">Reference proteome</keyword>
<dbReference type="NCBIfam" id="TIGR01657">
    <property type="entry name" value="P-ATPase-V"/>
    <property type="match status" value="1"/>
</dbReference>
<dbReference type="SUPFAM" id="SSF81660">
    <property type="entry name" value="Metal cation-transporting ATPase, ATP-binding domain N"/>
    <property type="match status" value="1"/>
</dbReference>
<keyword evidence="9" id="KW-1278">Translocase</keyword>
<feature type="transmembrane region" description="Helical" evidence="14">
    <location>
        <begin position="916"/>
        <end position="943"/>
    </location>
</feature>
<evidence type="ECO:0000256" key="1">
    <source>
        <dbReference type="ARBA" id="ARBA00004141"/>
    </source>
</evidence>
<dbReference type="FunFam" id="1.20.1110.10:FF:000023">
    <property type="entry name" value="Cation-transporting ATPase"/>
    <property type="match status" value="1"/>
</dbReference>
<keyword evidence="11 14" id="KW-0472">Membrane</keyword>
<dbReference type="InterPro" id="IPR036412">
    <property type="entry name" value="HAD-like_sf"/>
</dbReference>
<feature type="compositionally biased region" description="Basic and acidic residues" evidence="13">
    <location>
        <begin position="1274"/>
        <end position="1283"/>
    </location>
</feature>
<dbReference type="SUPFAM" id="SSF81653">
    <property type="entry name" value="Calcium ATPase, transduction domain A"/>
    <property type="match status" value="1"/>
</dbReference>
<sequence length="1283" mass="136709">MRRDGEKAALVAQAQALPPLQPGSSHSNSSSASSSPSSSSGTSGTGLLSGLVTAAPECSTVLFFKTSGPLWAAFLAASAASFGVLPLVCLWCPQLFTRLTKTPVASADAADTVLVQHVVGDAEGSSSGASEPRRVVSWHECPLQRLNGVAWFEFRKSRHFYDAKHQAFVQLRNELAERLSDTQRRVAAGGHTAARADELLEVFGRNELDLAPQPWPRVLLRKVLHPFYLFQVASALIWLSEAYTTYALIIMAMSAISVAWEVYSQCANDRKLHDLVRVDLSVKVVRGGRTQTVSAAQLVVGDLVVVEDGLVPADLLLLAGDCTADESTLTGEAIPITKQAVLAAQAAELRLEPATLKTRHKQCVLHAGSTVLATKADGSTRAVVLATGFATSKGELFRAIVFPRPLPFRLESDSYRFLAALSVVALLAFIKRLVQASKSDIVSTGDAIVSSLDLVTIAVPPALPLVLTVGVGFALTRLEAAAIFCINSQRINLAGHVDCFCFDKTGTLSSDHLDFQGVDECASPSSPSSGGGGSAPAFLGLQQEVDVLSVHAIVGLATCHGLTERCGRVTGYALELDMFRATGYSLETNVHKQHTPTAPFHVLISSPIGKTFGVVQRYLFDAALQRSSVLIEDFESGQRVVYTKGSPEALHAICNPATLPADFHAKARAYSYQGYYVVALASKTYPVTSDVPAREAMECRLTFLGFVLFLNKIKPESPYVITTLEDAGVDVRIITGDNAFTAIHVARKLNMELESSVLLLDVESAADPVVAFADVDDLATSPSASSSASASATVANATARGKSVWTPVDPRTFLTLADNNTVALTGAALEGLQRSAAPAFLAELVAQTKIFARIRPQQKTWLVETLIARGKCVGMVGDGTNDCGALKAAHVGLALSDADASIVAPFTSRGRRVTDVVALLVEGRAALSTSFVAFKFMVLYSIIQLTMSSLMNDYASQMSNNQFLFDDLVVVFGLSVLMVRTAAAERLGRDVPPATLFAPTIVASLAGQILLFLVTLGIALSAARAQDWYCAAAHAYELTRARGNATTPIPAPCYAFEPGEPADLTQHSYENSVLWLFGHLQYWVVALAFNLRDAFRRPLVSNRLFAGYLAVLLIVLLVQLFSYESEQATRTVGVDTTLGVLKLPKSFCTSLFFLFLFDVGLALVWELGVVGVFVLRVQQQLALQQASASSSSFASAAGAGAWWRAVTSAAGLSRRSSTGSGPGSDSLLGNSKRKGVADGSRAKAVMPADAAVATRSDHAVEVADDDDDGEEEDVLHRRPAEMV</sequence>